<accession>A0A9P4MMY1</accession>
<evidence type="ECO:0000313" key="3">
    <source>
        <dbReference type="Proteomes" id="UP000799439"/>
    </source>
</evidence>
<sequence>MSSHPQTTTNTRPNRLPAPALFIGPPSAHASHLSLTQPSSPTSRRHPSTPRLTPRHIPHSSTSTGATASTSSPHPPTTAAVAAQPAPSRASLDASFATLQRALDEVEAGAAARTAGRSVSAGGTVFGPDHASALRGLRLAQVRLAEAWGPTGREEIDGEDVGKKKKNKESGEKANAEKEEARDGESELRSAAERRERNELYFADVKRGMLDVVAKLDDIAQAMRRVETEGREIWEDNASLERGGSVRKVS</sequence>
<feature type="compositionally biased region" description="Basic residues" evidence="1">
    <location>
        <begin position="43"/>
        <end position="58"/>
    </location>
</feature>
<organism evidence="2 3">
    <name type="scientific">Myriangium duriaei CBS 260.36</name>
    <dbReference type="NCBI Taxonomy" id="1168546"/>
    <lineage>
        <taxon>Eukaryota</taxon>
        <taxon>Fungi</taxon>
        <taxon>Dikarya</taxon>
        <taxon>Ascomycota</taxon>
        <taxon>Pezizomycotina</taxon>
        <taxon>Dothideomycetes</taxon>
        <taxon>Dothideomycetidae</taxon>
        <taxon>Myriangiales</taxon>
        <taxon>Myriangiaceae</taxon>
        <taxon>Myriangium</taxon>
    </lineage>
</organism>
<dbReference type="EMBL" id="ML996082">
    <property type="protein sequence ID" value="KAF2155669.1"/>
    <property type="molecule type" value="Genomic_DNA"/>
</dbReference>
<feature type="region of interest" description="Disordered" evidence="1">
    <location>
        <begin position="1"/>
        <end position="92"/>
    </location>
</feature>
<feature type="compositionally biased region" description="Basic and acidic residues" evidence="1">
    <location>
        <begin position="168"/>
        <end position="193"/>
    </location>
</feature>
<evidence type="ECO:0000256" key="1">
    <source>
        <dbReference type="SAM" id="MobiDB-lite"/>
    </source>
</evidence>
<dbReference type="Pfam" id="PF17242">
    <property type="entry name" value="DUF5315"/>
    <property type="match status" value="1"/>
</dbReference>
<reference evidence="2" key="1">
    <citation type="journal article" date="2020" name="Stud. Mycol.">
        <title>101 Dothideomycetes genomes: a test case for predicting lifestyles and emergence of pathogens.</title>
        <authorList>
            <person name="Haridas S."/>
            <person name="Albert R."/>
            <person name="Binder M."/>
            <person name="Bloem J."/>
            <person name="Labutti K."/>
            <person name="Salamov A."/>
            <person name="Andreopoulos B."/>
            <person name="Baker S."/>
            <person name="Barry K."/>
            <person name="Bills G."/>
            <person name="Bluhm B."/>
            <person name="Cannon C."/>
            <person name="Castanera R."/>
            <person name="Culley D."/>
            <person name="Daum C."/>
            <person name="Ezra D."/>
            <person name="Gonzalez J."/>
            <person name="Henrissat B."/>
            <person name="Kuo A."/>
            <person name="Liang C."/>
            <person name="Lipzen A."/>
            <person name="Lutzoni F."/>
            <person name="Magnuson J."/>
            <person name="Mondo S."/>
            <person name="Nolan M."/>
            <person name="Ohm R."/>
            <person name="Pangilinan J."/>
            <person name="Park H.-J."/>
            <person name="Ramirez L."/>
            <person name="Alfaro M."/>
            <person name="Sun H."/>
            <person name="Tritt A."/>
            <person name="Yoshinaga Y."/>
            <person name="Zwiers L.-H."/>
            <person name="Turgeon B."/>
            <person name="Goodwin S."/>
            <person name="Spatafora J."/>
            <person name="Crous P."/>
            <person name="Grigoriev I."/>
        </authorList>
    </citation>
    <scope>NUCLEOTIDE SEQUENCE</scope>
    <source>
        <strain evidence="2">CBS 260.36</strain>
    </source>
</reference>
<gene>
    <name evidence="2" type="ORF">K461DRAFT_310317</name>
</gene>
<feature type="region of interest" description="Disordered" evidence="1">
    <location>
        <begin position="230"/>
        <end position="250"/>
    </location>
</feature>
<dbReference type="OrthoDB" id="4158841at2759"/>
<keyword evidence="3" id="KW-1185">Reference proteome</keyword>
<dbReference type="AlphaFoldDB" id="A0A9P4MMY1"/>
<feature type="region of interest" description="Disordered" evidence="1">
    <location>
        <begin position="151"/>
        <end position="193"/>
    </location>
</feature>
<evidence type="ECO:0000313" key="2">
    <source>
        <dbReference type="EMBL" id="KAF2155669.1"/>
    </source>
</evidence>
<name>A0A9P4MMY1_9PEZI</name>
<protein>
    <submittedName>
        <fullName evidence="2">Uncharacterized protein</fullName>
    </submittedName>
</protein>
<dbReference type="Proteomes" id="UP000799439">
    <property type="component" value="Unassembled WGS sequence"/>
</dbReference>
<feature type="compositionally biased region" description="Polar residues" evidence="1">
    <location>
        <begin position="1"/>
        <end position="13"/>
    </location>
</feature>
<comment type="caution">
    <text evidence="2">The sequence shown here is derived from an EMBL/GenBank/DDBJ whole genome shotgun (WGS) entry which is preliminary data.</text>
</comment>
<proteinExistence type="predicted"/>
<feature type="compositionally biased region" description="Low complexity" evidence="1">
    <location>
        <begin position="59"/>
        <end position="91"/>
    </location>
</feature>